<name>A0A378RJ37_MYROD</name>
<feature type="transmembrane region" description="Helical" evidence="1">
    <location>
        <begin position="65"/>
        <end position="87"/>
    </location>
</feature>
<accession>A0A378RJ37</accession>
<protein>
    <submittedName>
        <fullName evidence="2">Uncharacterized protein</fullName>
    </submittedName>
</protein>
<evidence type="ECO:0000313" key="3">
    <source>
        <dbReference type="Proteomes" id="UP000255024"/>
    </source>
</evidence>
<feature type="transmembrane region" description="Helical" evidence="1">
    <location>
        <begin position="99"/>
        <end position="117"/>
    </location>
</feature>
<keyword evidence="1" id="KW-1133">Transmembrane helix</keyword>
<evidence type="ECO:0000313" key="2">
    <source>
        <dbReference type="EMBL" id="STZ27063.1"/>
    </source>
</evidence>
<dbReference type="EMBL" id="UGQL01000001">
    <property type="protein sequence ID" value="STZ27063.1"/>
    <property type="molecule type" value="Genomic_DNA"/>
</dbReference>
<dbReference type="RefSeq" id="WP_115090082.1">
    <property type="nucleotide sequence ID" value="NZ_CP068107.1"/>
</dbReference>
<keyword evidence="1" id="KW-0472">Membrane</keyword>
<feature type="transmembrane region" description="Helical" evidence="1">
    <location>
        <begin position="183"/>
        <end position="199"/>
    </location>
</feature>
<feature type="transmembrane region" description="Helical" evidence="1">
    <location>
        <begin position="152"/>
        <end position="176"/>
    </location>
</feature>
<evidence type="ECO:0000256" key="1">
    <source>
        <dbReference type="SAM" id="Phobius"/>
    </source>
</evidence>
<sequence>MNYSTKIKWSFVSALLASLLWVIGDILIVGFYVDPAKYPLFTTTYANELDSTLALLMIEGSTQRLMWGALIASMSAFLFLPAVWLAYQFFKDKSKPYAWITYFILVISVVLMPLGHADFFYSGELFKAIYHTDAVAHPYLIEMASSFTTVLYIAWGTAIAVLLLGWLLFSIFVFAGKTVLPKWVGFISPVFMTLYQQPIKMMLPDSLLKSWISAAGFNIAYLIFFVLLFVFFRRTKLEE</sequence>
<gene>
    <name evidence="2" type="ORF">NCTC11179_00593</name>
</gene>
<feature type="transmembrane region" description="Helical" evidence="1">
    <location>
        <begin position="211"/>
        <end position="232"/>
    </location>
</feature>
<keyword evidence="1" id="KW-0812">Transmembrane</keyword>
<feature type="transmembrane region" description="Helical" evidence="1">
    <location>
        <begin position="12"/>
        <end position="33"/>
    </location>
</feature>
<reference evidence="2 3" key="1">
    <citation type="submission" date="2018-06" db="EMBL/GenBank/DDBJ databases">
        <authorList>
            <consortium name="Pathogen Informatics"/>
            <person name="Doyle S."/>
        </authorList>
    </citation>
    <scope>NUCLEOTIDE SEQUENCE [LARGE SCALE GENOMIC DNA]</scope>
    <source>
        <strain evidence="2 3">NCTC11179</strain>
    </source>
</reference>
<dbReference type="Proteomes" id="UP000255024">
    <property type="component" value="Unassembled WGS sequence"/>
</dbReference>
<dbReference type="InterPro" id="IPR046475">
    <property type="entry name" value="DUF6796"/>
</dbReference>
<keyword evidence="3" id="KW-1185">Reference proteome</keyword>
<dbReference type="AlphaFoldDB" id="A0A378RJ37"/>
<dbReference type="Pfam" id="PF20599">
    <property type="entry name" value="DUF6796"/>
    <property type="match status" value="1"/>
</dbReference>
<proteinExistence type="predicted"/>
<organism evidence="2 3">
    <name type="scientific">Myroides odoratus</name>
    <name type="common">Flavobacterium odoratum</name>
    <dbReference type="NCBI Taxonomy" id="256"/>
    <lineage>
        <taxon>Bacteria</taxon>
        <taxon>Pseudomonadati</taxon>
        <taxon>Bacteroidota</taxon>
        <taxon>Flavobacteriia</taxon>
        <taxon>Flavobacteriales</taxon>
        <taxon>Flavobacteriaceae</taxon>
        <taxon>Myroides</taxon>
    </lineage>
</organism>